<reference evidence="2" key="1">
    <citation type="submission" date="2023-07" db="EMBL/GenBank/DDBJ databases">
        <title>Comparative genomics of wheat-associated soil bacteria to identify genetic determinants of phenazine resistance.</title>
        <authorList>
            <person name="Mouncey N."/>
        </authorList>
    </citation>
    <scope>NUCLEOTIDE SEQUENCE</scope>
    <source>
        <strain evidence="2">V4I22</strain>
    </source>
</reference>
<dbReference type="EMBL" id="JAUSZV010000006">
    <property type="protein sequence ID" value="MDQ0913616.1"/>
    <property type="molecule type" value="Genomic_DNA"/>
</dbReference>
<dbReference type="AlphaFoldDB" id="A0AAW8FXI3"/>
<dbReference type="Proteomes" id="UP001234216">
    <property type="component" value="Unassembled WGS sequence"/>
</dbReference>
<sequence length="472" mass="48364">MATSYWFNVLDYGATANGVTDDTTAIQSAINAVPSSGGTVVFPAGTYKISSALVTRSNLILQGVSDGSSVIAQSSTTAHGLTGSDITRLTVQDLTVQGPGSGSGKGILLTRSANPATVSLSFSRVTVKFFGNTGIELSNPIVSTFTGVTSANNGNHGWDIHGVSGGAAGTSCSFIGCYADLVTNAGFRLDTMAYCSFVGCAADHCGIGYEVTGVGSQGISFSGCGAESAVNRGTGYDGYSWKISAAIGVGLFNSFTYNSPNVSIWVTGSARAVSILGFAENTPTGAAVNSIKVDSGCSATLGDFSNVKPLSLAGSTNIINDTAGGTVATGFVYGADSAYYEGTVSSGTAPTSAEHLARKDYVDAKVNPAPVTLTDAPTIATNTALGDLFRVTLAGNRTLGAPTNPTNGQRVTWELIQDATGNRTLTLNSIFVRGTTIPTVTLTTTAGKRDFLTAIYNSTTNKWYVLDFVKGF</sequence>
<organism evidence="2 3">
    <name type="scientific">Streptomyces canus</name>
    <dbReference type="NCBI Taxonomy" id="58343"/>
    <lineage>
        <taxon>Bacteria</taxon>
        <taxon>Bacillati</taxon>
        <taxon>Actinomycetota</taxon>
        <taxon>Actinomycetes</taxon>
        <taxon>Kitasatosporales</taxon>
        <taxon>Streptomycetaceae</taxon>
        <taxon>Streptomyces</taxon>
        <taxon>Streptomyces aurantiacus group</taxon>
    </lineage>
</organism>
<dbReference type="SUPFAM" id="SSF51126">
    <property type="entry name" value="Pectin lyase-like"/>
    <property type="match status" value="1"/>
</dbReference>
<accession>A0AAW8FXI3</accession>
<dbReference type="Pfam" id="PF12708">
    <property type="entry name" value="Pect-lyase_RHGA_epim"/>
    <property type="match status" value="1"/>
</dbReference>
<evidence type="ECO:0000313" key="3">
    <source>
        <dbReference type="Proteomes" id="UP001234216"/>
    </source>
</evidence>
<evidence type="ECO:0000313" key="2">
    <source>
        <dbReference type="EMBL" id="MDQ0913616.1"/>
    </source>
</evidence>
<feature type="domain" description="Rhamnogalacturonase A/B/Epimerase-like pectate lyase" evidence="1">
    <location>
        <begin position="6"/>
        <end position="87"/>
    </location>
</feature>
<evidence type="ECO:0000259" key="1">
    <source>
        <dbReference type="Pfam" id="PF12708"/>
    </source>
</evidence>
<dbReference type="Gene3D" id="2.160.20.10">
    <property type="entry name" value="Single-stranded right-handed beta-helix, Pectin lyase-like"/>
    <property type="match status" value="1"/>
</dbReference>
<dbReference type="InterPro" id="IPR012334">
    <property type="entry name" value="Pectin_lyas_fold"/>
</dbReference>
<protein>
    <recommendedName>
        <fullName evidence="1">Rhamnogalacturonase A/B/Epimerase-like pectate lyase domain-containing protein</fullName>
    </recommendedName>
</protein>
<comment type="caution">
    <text evidence="2">The sequence shown here is derived from an EMBL/GenBank/DDBJ whole genome shotgun (WGS) entry which is preliminary data.</text>
</comment>
<dbReference type="InterPro" id="IPR024535">
    <property type="entry name" value="RHGA/B-epi-like_pectate_lyase"/>
</dbReference>
<proteinExistence type="predicted"/>
<dbReference type="RefSeq" id="WP_306987017.1">
    <property type="nucleotide sequence ID" value="NZ_JAUSZV010000006.1"/>
</dbReference>
<name>A0AAW8FXI3_9ACTN</name>
<gene>
    <name evidence="2" type="ORF">QFZ22_009688</name>
</gene>
<dbReference type="InterPro" id="IPR011050">
    <property type="entry name" value="Pectin_lyase_fold/virulence"/>
</dbReference>